<sequence length="354" mass="38050">MPPYGSLHSPSLGKMEHSRAQYGRRGMNMGNVIGDPFALASISIAMLAWVIAFISSIVAAVQTNNLPNLAWWILALEVGIVGAVFFVVASDTIQTYHVALTAYQTLALATLSILLNRIVYDGRGAMQAASAGYVLLSVVMALWMIYFGSAPSASPRAYVDSFALQKEGHGSRNTMTYGTGRPETSTSALWMIYFGSAPSASPRAYVDSFALQKEGHGSRNTMTYGTGRPETSTSVQPPQMYTSAQLNGFENPSPIGGISQSQAPRNSAVPNLNSTGVTANGKPPGQDQEVGPPTEYPYRAKAIYSYEANPEDANEISFSKHEILEVSDVSGRWWQARKESGDTGIAPSNYLILL</sequence>
<reference evidence="15" key="1">
    <citation type="submission" date="2015-05" db="EMBL/GenBank/DDBJ databases">
        <authorList>
            <person name="Fogelqvist Johan"/>
        </authorList>
    </citation>
    <scope>NUCLEOTIDE SEQUENCE [LARGE SCALE GENOMIC DNA]</scope>
</reference>
<feature type="compositionally biased region" description="Polar residues" evidence="11">
    <location>
        <begin position="258"/>
        <end position="278"/>
    </location>
</feature>
<dbReference type="GO" id="GO:0005886">
    <property type="term" value="C:plasma membrane"/>
    <property type="evidence" value="ECO:0007669"/>
    <property type="project" value="UniProtKB-SubCell"/>
</dbReference>
<keyword evidence="6 12" id="KW-0812">Transmembrane</keyword>
<evidence type="ECO:0000256" key="5">
    <source>
        <dbReference type="ARBA" id="ARBA00022475"/>
    </source>
</evidence>
<evidence type="ECO:0000256" key="8">
    <source>
        <dbReference type="ARBA" id="ARBA00023016"/>
    </source>
</evidence>
<evidence type="ECO:0000256" key="12">
    <source>
        <dbReference type="SAM" id="Phobius"/>
    </source>
</evidence>
<dbReference type="Proteomes" id="UP000045706">
    <property type="component" value="Unassembled WGS sequence"/>
</dbReference>
<protein>
    <recommendedName>
        <fullName evidence="13">SH3 domain-containing protein</fullName>
    </recommendedName>
</protein>
<dbReference type="EMBL" id="CVQI01023002">
    <property type="protein sequence ID" value="CRK30651.1"/>
    <property type="molecule type" value="Genomic_DNA"/>
</dbReference>
<dbReference type="PROSITE" id="PS50002">
    <property type="entry name" value="SH3"/>
    <property type="match status" value="1"/>
</dbReference>
<comment type="subcellular location">
    <subcellularLocation>
        <location evidence="1">Cell membrane</location>
        <topology evidence="1">Multi-pass membrane protein</topology>
    </subcellularLocation>
</comment>
<dbReference type="FunFam" id="2.30.30.40:FF:000213">
    <property type="entry name" value="High osmolarity signaling protein SHO1"/>
    <property type="match status" value="1"/>
</dbReference>
<evidence type="ECO:0000256" key="6">
    <source>
        <dbReference type="ARBA" id="ARBA00022692"/>
    </source>
</evidence>
<evidence type="ECO:0000256" key="9">
    <source>
        <dbReference type="ARBA" id="ARBA00023136"/>
    </source>
</evidence>
<comment type="similarity">
    <text evidence="2">Belongs to the SHO1 family.</text>
</comment>
<dbReference type="GO" id="GO:0007232">
    <property type="term" value="P:osmosensory signaling pathway via Sho1 osmosensor"/>
    <property type="evidence" value="ECO:0007669"/>
    <property type="project" value="UniProtKB-ARBA"/>
</dbReference>
<evidence type="ECO:0000256" key="2">
    <source>
        <dbReference type="ARBA" id="ARBA00009739"/>
    </source>
</evidence>
<evidence type="ECO:0000256" key="4">
    <source>
        <dbReference type="ARBA" id="ARBA00022443"/>
    </source>
</evidence>
<keyword evidence="5" id="KW-1003">Cell membrane</keyword>
<gene>
    <name evidence="14" type="ORF">BN1723_014407</name>
</gene>
<proteinExistence type="inferred from homology"/>
<evidence type="ECO:0000256" key="11">
    <source>
        <dbReference type="SAM" id="MobiDB-lite"/>
    </source>
</evidence>
<keyword evidence="4 10" id="KW-0728">SH3 domain</keyword>
<feature type="transmembrane region" description="Helical" evidence="12">
    <location>
        <begin position="95"/>
        <end position="116"/>
    </location>
</feature>
<dbReference type="InterPro" id="IPR001452">
    <property type="entry name" value="SH3_domain"/>
</dbReference>
<evidence type="ECO:0000313" key="15">
    <source>
        <dbReference type="Proteomes" id="UP000045706"/>
    </source>
</evidence>
<dbReference type="CDD" id="cd11855">
    <property type="entry name" value="SH3_Sho1p"/>
    <property type="match status" value="1"/>
</dbReference>
<evidence type="ECO:0000256" key="7">
    <source>
        <dbReference type="ARBA" id="ARBA00022989"/>
    </source>
</evidence>
<evidence type="ECO:0000256" key="10">
    <source>
        <dbReference type="PROSITE-ProRule" id="PRU00192"/>
    </source>
</evidence>
<dbReference type="Gene3D" id="2.30.30.40">
    <property type="entry name" value="SH3 Domains"/>
    <property type="match status" value="1"/>
</dbReference>
<evidence type="ECO:0000256" key="1">
    <source>
        <dbReference type="ARBA" id="ARBA00004651"/>
    </source>
</evidence>
<dbReference type="Pfam" id="PF00018">
    <property type="entry name" value="SH3_1"/>
    <property type="match status" value="1"/>
</dbReference>
<evidence type="ECO:0000256" key="3">
    <source>
        <dbReference type="ARBA" id="ARBA00011175"/>
    </source>
</evidence>
<feature type="transmembrane region" description="Helical" evidence="12">
    <location>
        <begin position="69"/>
        <end position="89"/>
    </location>
</feature>
<feature type="domain" description="SH3" evidence="13">
    <location>
        <begin position="295"/>
        <end position="354"/>
    </location>
</feature>
<dbReference type="SUPFAM" id="SSF50044">
    <property type="entry name" value="SH3-domain"/>
    <property type="match status" value="1"/>
</dbReference>
<keyword evidence="9 12" id="KW-0472">Membrane</keyword>
<dbReference type="InterPro" id="IPR035522">
    <property type="entry name" value="Sho1_SH3"/>
</dbReference>
<feature type="compositionally biased region" description="Polar residues" evidence="11">
    <location>
        <begin position="218"/>
        <end position="250"/>
    </location>
</feature>
<feature type="region of interest" description="Disordered" evidence="11">
    <location>
        <begin position="216"/>
        <end position="294"/>
    </location>
</feature>
<dbReference type="AlphaFoldDB" id="A0A0G4M914"/>
<keyword evidence="8" id="KW-0346">Stress response</keyword>
<organism evidence="14 15">
    <name type="scientific">Verticillium longisporum</name>
    <name type="common">Verticillium dahliae var. longisporum</name>
    <dbReference type="NCBI Taxonomy" id="100787"/>
    <lineage>
        <taxon>Eukaryota</taxon>
        <taxon>Fungi</taxon>
        <taxon>Dikarya</taxon>
        <taxon>Ascomycota</taxon>
        <taxon>Pezizomycotina</taxon>
        <taxon>Sordariomycetes</taxon>
        <taxon>Hypocreomycetidae</taxon>
        <taxon>Glomerellales</taxon>
        <taxon>Plectosphaerellaceae</taxon>
        <taxon>Verticillium</taxon>
    </lineage>
</organism>
<evidence type="ECO:0000259" key="13">
    <source>
        <dbReference type="PROSITE" id="PS50002"/>
    </source>
</evidence>
<dbReference type="SMART" id="SM00326">
    <property type="entry name" value="SH3"/>
    <property type="match status" value="1"/>
</dbReference>
<evidence type="ECO:0000313" key="14">
    <source>
        <dbReference type="EMBL" id="CRK30651.1"/>
    </source>
</evidence>
<keyword evidence="7 12" id="KW-1133">Transmembrane helix</keyword>
<name>A0A0G4M914_VERLO</name>
<feature type="transmembrane region" description="Helical" evidence="12">
    <location>
        <begin position="37"/>
        <end position="62"/>
    </location>
</feature>
<comment type="subunit">
    <text evidence="3">Forms homooligomers.</text>
</comment>
<accession>A0A0G4M914</accession>
<dbReference type="InterPro" id="IPR036028">
    <property type="entry name" value="SH3-like_dom_sf"/>
</dbReference>
<feature type="transmembrane region" description="Helical" evidence="12">
    <location>
        <begin position="128"/>
        <end position="146"/>
    </location>
</feature>